<comment type="caution">
    <text evidence="9">The sequence shown here is derived from an EMBL/GenBank/DDBJ whole genome shotgun (WGS) entry which is preliminary data.</text>
</comment>
<name>A0ABV3JU79_STRON</name>
<evidence type="ECO:0000313" key="10">
    <source>
        <dbReference type="Proteomes" id="UP001552594"/>
    </source>
</evidence>
<keyword evidence="2" id="KW-1003">Cell membrane</keyword>
<feature type="transmembrane region" description="Helical" evidence="7">
    <location>
        <begin position="103"/>
        <end position="122"/>
    </location>
</feature>
<dbReference type="Proteomes" id="UP001552594">
    <property type="component" value="Unassembled WGS sequence"/>
</dbReference>
<dbReference type="PANTHER" id="PTHR33885">
    <property type="entry name" value="PHAGE SHOCK PROTEIN C"/>
    <property type="match status" value="1"/>
</dbReference>
<evidence type="ECO:0000256" key="1">
    <source>
        <dbReference type="ARBA" id="ARBA00004162"/>
    </source>
</evidence>
<evidence type="ECO:0000313" key="9">
    <source>
        <dbReference type="EMBL" id="MEV5506389.1"/>
    </source>
</evidence>
<feature type="region of interest" description="Disordered" evidence="6">
    <location>
        <begin position="1"/>
        <end position="32"/>
    </location>
</feature>
<feature type="compositionally biased region" description="Basic and acidic residues" evidence="6">
    <location>
        <begin position="1"/>
        <end position="11"/>
    </location>
</feature>
<proteinExistence type="predicted"/>
<keyword evidence="10" id="KW-1185">Reference proteome</keyword>
<evidence type="ECO:0000256" key="5">
    <source>
        <dbReference type="ARBA" id="ARBA00023136"/>
    </source>
</evidence>
<evidence type="ECO:0000259" key="8">
    <source>
        <dbReference type="Pfam" id="PF04024"/>
    </source>
</evidence>
<feature type="domain" description="Phage shock protein PspC N-terminal" evidence="8">
    <location>
        <begin position="29"/>
        <end position="84"/>
    </location>
</feature>
<dbReference type="EMBL" id="JBFAUK010000004">
    <property type="protein sequence ID" value="MEV5506389.1"/>
    <property type="molecule type" value="Genomic_DNA"/>
</dbReference>
<keyword evidence="4 7" id="KW-1133">Transmembrane helix</keyword>
<evidence type="ECO:0000256" key="6">
    <source>
        <dbReference type="SAM" id="MobiDB-lite"/>
    </source>
</evidence>
<comment type="subcellular location">
    <subcellularLocation>
        <location evidence="1">Cell membrane</location>
        <topology evidence="1">Single-pass membrane protein</topology>
    </subcellularLocation>
</comment>
<organism evidence="9 10">
    <name type="scientific">Streptomyces orinoci</name>
    <name type="common">Streptoverticillium orinoci</name>
    <dbReference type="NCBI Taxonomy" id="67339"/>
    <lineage>
        <taxon>Bacteria</taxon>
        <taxon>Bacillati</taxon>
        <taxon>Actinomycetota</taxon>
        <taxon>Actinomycetes</taxon>
        <taxon>Kitasatosporales</taxon>
        <taxon>Streptomycetaceae</taxon>
        <taxon>Streptomyces</taxon>
    </lineage>
</organism>
<dbReference type="InterPro" id="IPR007168">
    <property type="entry name" value="Phageshock_PspC_N"/>
</dbReference>
<reference evidence="9 10" key="1">
    <citation type="submission" date="2024-06" db="EMBL/GenBank/DDBJ databases">
        <title>The Natural Products Discovery Center: Release of the First 8490 Sequenced Strains for Exploring Actinobacteria Biosynthetic Diversity.</title>
        <authorList>
            <person name="Kalkreuter E."/>
            <person name="Kautsar S.A."/>
            <person name="Yang D."/>
            <person name="Bader C.D."/>
            <person name="Teijaro C.N."/>
            <person name="Fluegel L."/>
            <person name="Davis C.M."/>
            <person name="Simpson J.R."/>
            <person name="Lauterbach L."/>
            <person name="Steele A.D."/>
            <person name="Gui C."/>
            <person name="Meng S."/>
            <person name="Li G."/>
            <person name="Viehrig K."/>
            <person name="Ye F."/>
            <person name="Su P."/>
            <person name="Kiefer A.F."/>
            <person name="Nichols A."/>
            <person name="Cepeda A.J."/>
            <person name="Yan W."/>
            <person name="Fan B."/>
            <person name="Jiang Y."/>
            <person name="Adhikari A."/>
            <person name="Zheng C.-J."/>
            <person name="Schuster L."/>
            <person name="Cowan T.M."/>
            <person name="Smanski M.J."/>
            <person name="Chevrette M.G."/>
            <person name="De Carvalho L.P.S."/>
            <person name="Shen B."/>
        </authorList>
    </citation>
    <scope>NUCLEOTIDE SEQUENCE [LARGE SCALE GENOMIC DNA]</scope>
    <source>
        <strain evidence="9 10">NPDC052347</strain>
    </source>
</reference>
<evidence type="ECO:0000256" key="7">
    <source>
        <dbReference type="SAM" id="Phobius"/>
    </source>
</evidence>
<feature type="transmembrane region" description="Helical" evidence="7">
    <location>
        <begin position="55"/>
        <end position="82"/>
    </location>
</feature>
<feature type="transmembrane region" description="Helical" evidence="7">
    <location>
        <begin position="270"/>
        <end position="290"/>
    </location>
</feature>
<dbReference type="RefSeq" id="WP_109282817.1">
    <property type="nucleotide sequence ID" value="NZ_JBFAUK010000004.1"/>
</dbReference>
<gene>
    <name evidence="9" type="ORF">AB0L16_07905</name>
</gene>
<accession>A0ABV3JU79</accession>
<feature type="region of interest" description="Disordered" evidence="6">
    <location>
        <begin position="160"/>
        <end position="238"/>
    </location>
</feature>
<dbReference type="PANTHER" id="PTHR33885:SF3">
    <property type="entry name" value="PHAGE SHOCK PROTEIN C"/>
    <property type="match status" value="1"/>
</dbReference>
<feature type="transmembrane region" description="Helical" evidence="7">
    <location>
        <begin position="297"/>
        <end position="318"/>
    </location>
</feature>
<evidence type="ECO:0000256" key="4">
    <source>
        <dbReference type="ARBA" id="ARBA00022989"/>
    </source>
</evidence>
<feature type="transmembrane region" description="Helical" evidence="7">
    <location>
        <begin position="244"/>
        <end position="264"/>
    </location>
</feature>
<keyword evidence="5 7" id="KW-0472">Membrane</keyword>
<keyword evidence="3 7" id="KW-0812">Transmembrane</keyword>
<evidence type="ECO:0000256" key="3">
    <source>
        <dbReference type="ARBA" id="ARBA00022692"/>
    </source>
</evidence>
<feature type="compositionally biased region" description="Pro residues" evidence="6">
    <location>
        <begin position="172"/>
        <end position="185"/>
    </location>
</feature>
<dbReference type="Pfam" id="PF04024">
    <property type="entry name" value="PspC"/>
    <property type="match status" value="1"/>
</dbReference>
<dbReference type="InterPro" id="IPR052027">
    <property type="entry name" value="PspC"/>
</dbReference>
<feature type="transmembrane region" description="Helical" evidence="7">
    <location>
        <begin position="128"/>
        <end position="145"/>
    </location>
</feature>
<sequence>MTDAHPTEDARNAQPTEAPPGDQGDARPPLRRSRDQKVISGVCGGLGRFVDVDPVIFRVVLGVLAVTGGVGLIVYGFAWLLIPLEGEEENEVRRLLSGRVEGPALTAVLCALVGCGLFLSMINNSGAMSFSLMLSFALIGAAYWSSRRREADGGAAMTAVPGAQKAHKTQPDAPPETLAPPPPGAPSWWRDPITRDGIPRTGRAGTGYLWGPDDGPIDTTPVAAPPRSPRVRDKSQLGGEERQLGGWTFLLAIAAFCAATNLVWHGRPLGTTLEIGLACALGVFGLGLAVSSRYGRTGGGTVTAAVLTAALLAGAAALPKTVTAHWARTTWRPTSSAEIRPGYQIGSGIGVLDLTGLPWPKTGGPAAPTVSTRAEAGAGKLKVVLPQDVTADVRVETGIGTIQLPGTDPKDIDIQFTQHKHVTLRPPAGHASRGTVELRLKTGVGQVEVTRATS</sequence>
<protein>
    <submittedName>
        <fullName evidence="9">PspC domain-containing protein</fullName>
    </submittedName>
</protein>
<evidence type="ECO:0000256" key="2">
    <source>
        <dbReference type="ARBA" id="ARBA00022475"/>
    </source>
</evidence>